<evidence type="ECO:0000313" key="2">
    <source>
        <dbReference type="Proteomes" id="UP000772434"/>
    </source>
</evidence>
<gene>
    <name evidence="1" type="ORF">BDP27DRAFT_1370773</name>
</gene>
<dbReference type="EMBL" id="JADNRY010000256">
    <property type="protein sequence ID" value="KAF9060183.1"/>
    <property type="molecule type" value="Genomic_DNA"/>
</dbReference>
<evidence type="ECO:0000313" key="1">
    <source>
        <dbReference type="EMBL" id="KAF9060183.1"/>
    </source>
</evidence>
<protein>
    <submittedName>
        <fullName evidence="1">Uncharacterized protein</fullName>
    </submittedName>
</protein>
<organism evidence="1 2">
    <name type="scientific">Rhodocollybia butyracea</name>
    <dbReference type="NCBI Taxonomy" id="206335"/>
    <lineage>
        <taxon>Eukaryota</taxon>
        <taxon>Fungi</taxon>
        <taxon>Dikarya</taxon>
        <taxon>Basidiomycota</taxon>
        <taxon>Agaricomycotina</taxon>
        <taxon>Agaricomycetes</taxon>
        <taxon>Agaricomycetidae</taxon>
        <taxon>Agaricales</taxon>
        <taxon>Marasmiineae</taxon>
        <taxon>Omphalotaceae</taxon>
        <taxon>Rhodocollybia</taxon>
    </lineage>
</organism>
<sequence>MWVMRELPRAATLETILPKRRQGLETRVYHESNIKAKRNKEVFLTFLDVPTGKHKDGSPSLGTRSRSKLDTAIKNILRTKTIDIHYHGSNAIPQEQKNILYFELREGSLPGPVQNEWNIHMEQARSVFSALFMRLDIPLLGVIQADGSSLVTFISGQTGMPTSLETTPFANTQAKSAFTRTISAALG</sequence>
<name>A0A9P5U064_9AGAR</name>
<dbReference type="Proteomes" id="UP000772434">
    <property type="component" value="Unassembled WGS sequence"/>
</dbReference>
<dbReference type="AlphaFoldDB" id="A0A9P5U064"/>
<accession>A0A9P5U064</accession>
<proteinExistence type="predicted"/>
<reference evidence="1" key="1">
    <citation type="submission" date="2020-11" db="EMBL/GenBank/DDBJ databases">
        <authorList>
            <consortium name="DOE Joint Genome Institute"/>
            <person name="Ahrendt S."/>
            <person name="Riley R."/>
            <person name="Andreopoulos W."/>
            <person name="Labutti K."/>
            <person name="Pangilinan J."/>
            <person name="Ruiz-Duenas F.J."/>
            <person name="Barrasa J.M."/>
            <person name="Sanchez-Garcia M."/>
            <person name="Camarero S."/>
            <person name="Miyauchi S."/>
            <person name="Serrano A."/>
            <person name="Linde D."/>
            <person name="Babiker R."/>
            <person name="Drula E."/>
            <person name="Ayuso-Fernandez I."/>
            <person name="Pacheco R."/>
            <person name="Padilla G."/>
            <person name="Ferreira P."/>
            <person name="Barriuso J."/>
            <person name="Kellner H."/>
            <person name="Castanera R."/>
            <person name="Alfaro M."/>
            <person name="Ramirez L."/>
            <person name="Pisabarro A.G."/>
            <person name="Kuo A."/>
            <person name="Tritt A."/>
            <person name="Lipzen A."/>
            <person name="He G."/>
            <person name="Yan M."/>
            <person name="Ng V."/>
            <person name="Cullen D."/>
            <person name="Martin F."/>
            <person name="Rosso M.-N."/>
            <person name="Henrissat B."/>
            <person name="Hibbett D."/>
            <person name="Martinez A.T."/>
            <person name="Grigoriev I.V."/>
        </authorList>
    </citation>
    <scope>NUCLEOTIDE SEQUENCE</scope>
    <source>
        <strain evidence="1">AH 40177</strain>
    </source>
</reference>
<keyword evidence="2" id="KW-1185">Reference proteome</keyword>
<comment type="caution">
    <text evidence="1">The sequence shown here is derived from an EMBL/GenBank/DDBJ whole genome shotgun (WGS) entry which is preliminary data.</text>
</comment>